<feature type="domain" description="Nudix hydrolase" evidence="3">
    <location>
        <begin position="29"/>
        <end position="176"/>
    </location>
</feature>
<evidence type="ECO:0000259" key="3">
    <source>
        <dbReference type="PROSITE" id="PS51462"/>
    </source>
</evidence>
<keyword evidence="5" id="KW-1185">Reference proteome</keyword>
<dbReference type="PANTHER" id="PTHR43475">
    <property type="entry name" value="METHYLTHIORIBOSE-1-PHOSPHATE ISOMERASE"/>
    <property type="match status" value="1"/>
</dbReference>
<dbReference type="GO" id="GO:0016740">
    <property type="term" value="F:transferase activity"/>
    <property type="evidence" value="ECO:0007669"/>
    <property type="project" value="UniProtKB-KW"/>
</dbReference>
<accession>A0A2J6RTU2</accession>
<dbReference type="OrthoDB" id="206213at2759"/>
<dbReference type="Pfam" id="PF01008">
    <property type="entry name" value="IF-2B"/>
    <property type="match status" value="1"/>
</dbReference>
<name>A0A2J6RTU2_HYAVF</name>
<dbReference type="Proteomes" id="UP000235786">
    <property type="component" value="Unassembled WGS sequence"/>
</dbReference>
<evidence type="ECO:0000313" key="5">
    <source>
        <dbReference type="Proteomes" id="UP000235786"/>
    </source>
</evidence>
<dbReference type="CDD" id="cd18872">
    <property type="entry name" value="NUDIX_eIF-2B"/>
    <property type="match status" value="1"/>
</dbReference>
<dbReference type="Pfam" id="PF00293">
    <property type="entry name" value="NUDIX"/>
    <property type="match status" value="1"/>
</dbReference>
<dbReference type="PANTHER" id="PTHR43475:SF3">
    <property type="entry name" value="TRANSLATION INITIATION FACTOR EIF-2B SUBUNIT FAMILY PROTEIN (AFU_ORTHOLOGUE AFUA_2G14290)"/>
    <property type="match status" value="1"/>
</dbReference>
<evidence type="ECO:0000256" key="1">
    <source>
        <dbReference type="ARBA" id="ARBA00007251"/>
    </source>
</evidence>
<dbReference type="GO" id="GO:0019509">
    <property type="term" value="P:L-methionine salvage from methylthioadenosine"/>
    <property type="evidence" value="ECO:0007669"/>
    <property type="project" value="TreeGrafter"/>
</dbReference>
<dbReference type="AlphaFoldDB" id="A0A2J6RTU2"/>
<dbReference type="Gene3D" id="3.90.79.10">
    <property type="entry name" value="Nucleoside Triphosphate Pyrophosphohydrolase"/>
    <property type="match status" value="1"/>
</dbReference>
<sequence>MTLNARRLPHLRLTSHIRAIHQSMSSNLRQRAVVSSFICTPPSSPNGLTFALFKRSQDVNTYQGKWAVCSGSIDPTDTSPEAAAKREIREETTLSDSDITLLRKGKPFSLTDEGLNTRWTIHPFAWQLKPGAIDIKFDWEHTEYRFVRPEDVKTYDHVPQLEVGMERVLVSPETEEALAILRNDHDSGAQALAIKALELLRKAVMGSELSGLETSEEFWRELRWRAWHFAKNGRPSMGAAIEAEILKALDSVSKQLVSPGSEGVGGIPLSNLKSLTESAIHERILASQHSLDDLALHCVKFMESNSTAPDTNIVTLSSSGSITRSLAKFVETRTKKGRNVKITVLESRPSFEGVAFVNNLLASFKEDEAFHSRLRIEIVSDASIATVFNDAHFLVFGGDKVLPNGDVSNKIGTLVAAILSEEMNPGCKVLALFTTNKITSAGFDSEHRNVEYNDPKELTDAWPESYRQQLKENQENGYQVEVKNAYFEWVRLGRIDQHITEVGLLEAEDIARLAKESEELENRIFGDL</sequence>
<reference evidence="4 5" key="1">
    <citation type="submission" date="2016-04" db="EMBL/GenBank/DDBJ databases">
        <title>A degradative enzymes factory behind the ericoid mycorrhizal symbiosis.</title>
        <authorList>
            <consortium name="DOE Joint Genome Institute"/>
            <person name="Martino E."/>
            <person name="Morin E."/>
            <person name="Grelet G."/>
            <person name="Kuo A."/>
            <person name="Kohler A."/>
            <person name="Daghino S."/>
            <person name="Barry K."/>
            <person name="Choi C."/>
            <person name="Cichocki N."/>
            <person name="Clum A."/>
            <person name="Copeland A."/>
            <person name="Hainaut M."/>
            <person name="Haridas S."/>
            <person name="Labutti K."/>
            <person name="Lindquist E."/>
            <person name="Lipzen A."/>
            <person name="Khouja H.-R."/>
            <person name="Murat C."/>
            <person name="Ohm R."/>
            <person name="Olson A."/>
            <person name="Spatafora J."/>
            <person name="Veneault-Fourrey C."/>
            <person name="Henrissat B."/>
            <person name="Grigoriev I."/>
            <person name="Martin F."/>
            <person name="Perotto S."/>
        </authorList>
    </citation>
    <scope>NUCLEOTIDE SEQUENCE [LARGE SCALE GENOMIC DNA]</scope>
    <source>
        <strain evidence="4 5">F</strain>
    </source>
</reference>
<dbReference type="GO" id="GO:0046523">
    <property type="term" value="F:S-methyl-5-thioribose-1-phosphate isomerase activity"/>
    <property type="evidence" value="ECO:0007669"/>
    <property type="project" value="TreeGrafter"/>
</dbReference>
<dbReference type="InterPro" id="IPR000649">
    <property type="entry name" value="IF-2B-related"/>
</dbReference>
<evidence type="ECO:0000256" key="2">
    <source>
        <dbReference type="RuleBase" id="RU003814"/>
    </source>
</evidence>
<gene>
    <name evidence="4" type="ORF">L207DRAFT_511694</name>
</gene>
<comment type="similarity">
    <text evidence="1 2">Belongs to the eIF-2B alpha/beta/delta subunits family.</text>
</comment>
<dbReference type="SUPFAM" id="SSF55811">
    <property type="entry name" value="Nudix"/>
    <property type="match status" value="1"/>
</dbReference>
<proteinExistence type="inferred from homology"/>
<evidence type="ECO:0000313" key="4">
    <source>
        <dbReference type="EMBL" id="PMD41944.1"/>
    </source>
</evidence>
<dbReference type="InterPro" id="IPR042529">
    <property type="entry name" value="IF_2B-like_C"/>
</dbReference>
<dbReference type="SUPFAM" id="SSF100950">
    <property type="entry name" value="NagB/RpiA/CoA transferase-like"/>
    <property type="match status" value="1"/>
</dbReference>
<protein>
    <submittedName>
        <fullName evidence="4">Nagb/rpia/CoA transferase-like protein</fullName>
    </submittedName>
</protein>
<dbReference type="InterPro" id="IPR037171">
    <property type="entry name" value="NagB/RpiA_transferase-like"/>
</dbReference>
<dbReference type="InterPro" id="IPR015797">
    <property type="entry name" value="NUDIX_hydrolase-like_dom_sf"/>
</dbReference>
<keyword evidence="4" id="KW-0808">Transferase</keyword>
<dbReference type="EMBL" id="KZ613944">
    <property type="protein sequence ID" value="PMD41944.1"/>
    <property type="molecule type" value="Genomic_DNA"/>
</dbReference>
<dbReference type="InterPro" id="IPR000086">
    <property type="entry name" value="NUDIX_hydrolase_dom"/>
</dbReference>
<dbReference type="PROSITE" id="PS51462">
    <property type="entry name" value="NUDIX"/>
    <property type="match status" value="1"/>
</dbReference>
<dbReference type="STRING" id="1149755.A0A2J6RTU2"/>
<dbReference type="Gene3D" id="3.40.50.10470">
    <property type="entry name" value="Translation initiation factor eif-2b, domain 2"/>
    <property type="match status" value="1"/>
</dbReference>
<organism evidence="4 5">
    <name type="scientific">Hyaloscypha variabilis (strain UAMH 11265 / GT02V1 / F)</name>
    <name type="common">Meliniomyces variabilis</name>
    <dbReference type="NCBI Taxonomy" id="1149755"/>
    <lineage>
        <taxon>Eukaryota</taxon>
        <taxon>Fungi</taxon>
        <taxon>Dikarya</taxon>
        <taxon>Ascomycota</taxon>
        <taxon>Pezizomycotina</taxon>
        <taxon>Leotiomycetes</taxon>
        <taxon>Helotiales</taxon>
        <taxon>Hyaloscyphaceae</taxon>
        <taxon>Hyaloscypha</taxon>
        <taxon>Hyaloscypha variabilis</taxon>
    </lineage>
</organism>